<evidence type="ECO:0000313" key="1">
    <source>
        <dbReference type="EMBL" id="PIO36541.1"/>
    </source>
</evidence>
<proteinExistence type="predicted"/>
<name>A0A2G9SAS4_AQUCT</name>
<dbReference type="EMBL" id="KV926730">
    <property type="protein sequence ID" value="PIO36541.1"/>
    <property type="molecule type" value="Genomic_DNA"/>
</dbReference>
<keyword evidence="2" id="KW-1185">Reference proteome</keyword>
<sequence length="43" mass="4985">MEHFMVQRLTSRFRMPWAATISVPPFNLTFSSPSASTSHTQDW</sequence>
<organism evidence="1 2">
    <name type="scientific">Aquarana catesbeiana</name>
    <name type="common">American bullfrog</name>
    <name type="synonym">Rana catesbeiana</name>
    <dbReference type="NCBI Taxonomy" id="8400"/>
    <lineage>
        <taxon>Eukaryota</taxon>
        <taxon>Metazoa</taxon>
        <taxon>Chordata</taxon>
        <taxon>Craniata</taxon>
        <taxon>Vertebrata</taxon>
        <taxon>Euteleostomi</taxon>
        <taxon>Amphibia</taxon>
        <taxon>Batrachia</taxon>
        <taxon>Anura</taxon>
        <taxon>Neobatrachia</taxon>
        <taxon>Ranoidea</taxon>
        <taxon>Ranidae</taxon>
        <taxon>Aquarana</taxon>
    </lineage>
</organism>
<gene>
    <name evidence="1" type="ORF">AB205_0084930</name>
</gene>
<accession>A0A2G9SAS4</accession>
<dbReference type="AlphaFoldDB" id="A0A2G9SAS4"/>
<evidence type="ECO:0000313" key="2">
    <source>
        <dbReference type="Proteomes" id="UP000228934"/>
    </source>
</evidence>
<protein>
    <submittedName>
        <fullName evidence="1">Uncharacterized protein</fullName>
    </submittedName>
</protein>
<dbReference type="Proteomes" id="UP000228934">
    <property type="component" value="Unassembled WGS sequence"/>
</dbReference>
<reference evidence="2" key="1">
    <citation type="journal article" date="2017" name="Nat. Commun.">
        <title>The North American bullfrog draft genome provides insight into hormonal regulation of long noncoding RNA.</title>
        <authorList>
            <person name="Hammond S.A."/>
            <person name="Warren R.L."/>
            <person name="Vandervalk B.P."/>
            <person name="Kucuk E."/>
            <person name="Khan H."/>
            <person name="Gibb E.A."/>
            <person name="Pandoh P."/>
            <person name="Kirk H."/>
            <person name="Zhao Y."/>
            <person name="Jones M."/>
            <person name="Mungall A.J."/>
            <person name="Coope R."/>
            <person name="Pleasance S."/>
            <person name="Moore R.A."/>
            <person name="Holt R.A."/>
            <person name="Round J.M."/>
            <person name="Ohora S."/>
            <person name="Walle B.V."/>
            <person name="Veldhoen N."/>
            <person name="Helbing C.C."/>
            <person name="Birol I."/>
        </authorList>
    </citation>
    <scope>NUCLEOTIDE SEQUENCE [LARGE SCALE GENOMIC DNA]</scope>
</reference>